<feature type="compositionally biased region" description="Polar residues" evidence="1">
    <location>
        <begin position="415"/>
        <end position="425"/>
    </location>
</feature>
<evidence type="ECO:0000256" key="2">
    <source>
        <dbReference type="SAM" id="Phobius"/>
    </source>
</evidence>
<dbReference type="STRING" id="27342.A0A0H2R199"/>
<reference evidence="3 4" key="1">
    <citation type="submission" date="2015-04" db="EMBL/GenBank/DDBJ databases">
        <title>Complete genome sequence of Schizopora paradoxa KUC8140, a cosmopolitan wood degrader in East Asia.</title>
        <authorList>
            <consortium name="DOE Joint Genome Institute"/>
            <person name="Min B."/>
            <person name="Park H."/>
            <person name="Jang Y."/>
            <person name="Kim J.-J."/>
            <person name="Kim K.H."/>
            <person name="Pangilinan J."/>
            <person name="Lipzen A."/>
            <person name="Riley R."/>
            <person name="Grigoriev I.V."/>
            <person name="Spatafora J.W."/>
            <person name="Choi I.-G."/>
        </authorList>
    </citation>
    <scope>NUCLEOTIDE SEQUENCE [LARGE SCALE GENOMIC DNA]</scope>
    <source>
        <strain evidence="3 4">KUC8140</strain>
    </source>
</reference>
<keyword evidence="4" id="KW-1185">Reference proteome</keyword>
<dbReference type="OrthoDB" id="2576334at2759"/>
<dbReference type="AlphaFoldDB" id="A0A0H2R199"/>
<gene>
    <name evidence="3" type="ORF">SCHPADRAFT_862370</name>
</gene>
<dbReference type="EMBL" id="KQ086304">
    <property type="protein sequence ID" value="KLO05469.1"/>
    <property type="molecule type" value="Genomic_DNA"/>
</dbReference>
<keyword evidence="2" id="KW-0472">Membrane</keyword>
<keyword evidence="2" id="KW-1133">Transmembrane helix</keyword>
<feature type="region of interest" description="Disordered" evidence="1">
    <location>
        <begin position="370"/>
        <end position="479"/>
    </location>
</feature>
<name>A0A0H2R199_9AGAM</name>
<evidence type="ECO:0000313" key="4">
    <source>
        <dbReference type="Proteomes" id="UP000053477"/>
    </source>
</evidence>
<keyword evidence="2" id="KW-0812">Transmembrane</keyword>
<dbReference type="Proteomes" id="UP000053477">
    <property type="component" value="Unassembled WGS sequence"/>
</dbReference>
<organism evidence="3 4">
    <name type="scientific">Schizopora paradoxa</name>
    <dbReference type="NCBI Taxonomy" id="27342"/>
    <lineage>
        <taxon>Eukaryota</taxon>
        <taxon>Fungi</taxon>
        <taxon>Dikarya</taxon>
        <taxon>Basidiomycota</taxon>
        <taxon>Agaricomycotina</taxon>
        <taxon>Agaricomycetes</taxon>
        <taxon>Hymenochaetales</taxon>
        <taxon>Schizoporaceae</taxon>
        <taxon>Schizopora</taxon>
    </lineage>
</organism>
<feature type="compositionally biased region" description="Low complexity" evidence="1">
    <location>
        <begin position="278"/>
        <end position="303"/>
    </location>
</feature>
<dbReference type="CDD" id="cd12087">
    <property type="entry name" value="TM_EGFR-like"/>
    <property type="match status" value="1"/>
</dbReference>
<accession>A0A0H2R199</accession>
<evidence type="ECO:0000256" key="1">
    <source>
        <dbReference type="SAM" id="MobiDB-lite"/>
    </source>
</evidence>
<protein>
    <recommendedName>
        <fullName evidence="5">Transmembrane protein</fullName>
    </recommendedName>
</protein>
<sequence>MSTFNFLLDDTSPFYVYKPYANGQGNQTANGWVQYFSQNGFNSAGGEDGSGDSSHITSFQGATVSLQFFGTDVTLFGTANGTYTISLDGTLQQLGSPPSNQLFSTSGLSNEAHTITLSFTDSSGDDTKQLAFAGANLTSTTQTQSSLQTHIIDNSNTTAINYAGTWSTSAAHQIPEPYQITKTSGSSASMEFQGRAIAINGMTNFGWWVYQVELDGVPYNRNASCLFINPNSTLFYQDGLDETKTHTVNITNVSGGMNLAVTSFTVFASGDIQALTQPTNTSSNSTSPTTSPAAANTSSGSSSNSGTIAGAVIGVLAFLALVAGLIFWFRRKRNARSAVAAYPHEDMEKYYNRPEIYVNVENGARTVTMGRQPTFQGQRVRKGASSAFSPVPLSDTTTGSSDSRGRDSLSSPSTLQATESPSSAILSWHPPGLAANPGNEKRRPLPRVPEQQVPQQQAHAPPSVFSHAESGQSDEHVDRIANIIMERMANRLGTMVQDEHVPPPQYE</sequence>
<dbReference type="InParanoid" id="A0A0H2R199"/>
<feature type="compositionally biased region" description="Low complexity" evidence="1">
    <location>
        <begin position="392"/>
        <end position="414"/>
    </location>
</feature>
<feature type="region of interest" description="Disordered" evidence="1">
    <location>
        <begin position="277"/>
        <end position="303"/>
    </location>
</feature>
<evidence type="ECO:0000313" key="3">
    <source>
        <dbReference type="EMBL" id="KLO05469.1"/>
    </source>
</evidence>
<dbReference type="Gene3D" id="2.60.120.260">
    <property type="entry name" value="Galactose-binding domain-like"/>
    <property type="match status" value="2"/>
</dbReference>
<proteinExistence type="predicted"/>
<evidence type="ECO:0008006" key="5">
    <source>
        <dbReference type="Google" id="ProtNLM"/>
    </source>
</evidence>
<feature type="compositionally biased region" description="Low complexity" evidence="1">
    <location>
        <begin position="448"/>
        <end position="462"/>
    </location>
</feature>
<feature type="transmembrane region" description="Helical" evidence="2">
    <location>
        <begin position="308"/>
        <end position="329"/>
    </location>
</feature>